<dbReference type="AlphaFoldDB" id="A0A655ASK7"/>
<protein>
    <submittedName>
        <fullName evidence="2">Uncharacterized protein</fullName>
    </submittedName>
</protein>
<organism evidence="2 3">
    <name type="scientific">Mycobacterium tuberculosis</name>
    <dbReference type="NCBI Taxonomy" id="1773"/>
    <lineage>
        <taxon>Bacteria</taxon>
        <taxon>Bacillati</taxon>
        <taxon>Actinomycetota</taxon>
        <taxon>Actinomycetes</taxon>
        <taxon>Mycobacteriales</taxon>
        <taxon>Mycobacteriaceae</taxon>
        <taxon>Mycobacterium</taxon>
        <taxon>Mycobacterium tuberculosis complex</taxon>
    </lineage>
</organism>
<proteinExistence type="predicted"/>
<feature type="region of interest" description="Disordered" evidence="1">
    <location>
        <begin position="78"/>
        <end position="98"/>
    </location>
</feature>
<evidence type="ECO:0000313" key="2">
    <source>
        <dbReference type="EMBL" id="CKT83793.1"/>
    </source>
</evidence>
<accession>A0A655ASK7</accession>
<evidence type="ECO:0000256" key="1">
    <source>
        <dbReference type="SAM" id="MobiDB-lite"/>
    </source>
</evidence>
<gene>
    <name evidence="2" type="ORF">ERS027659_04869</name>
</gene>
<evidence type="ECO:0000313" key="3">
    <source>
        <dbReference type="Proteomes" id="UP000050164"/>
    </source>
</evidence>
<dbReference type="EMBL" id="CNFT01001993">
    <property type="protein sequence ID" value="CKT83793.1"/>
    <property type="molecule type" value="Genomic_DNA"/>
</dbReference>
<sequence>MRTRSCVADGSSPALATASATAATSRIPRNWTLPRAVSSSVAEPKSLATLASVASCAAVIIPPGSRIRASAPSAAWCGRNAPGQASASRVPATRPPYGRMGRRLAALRSRREAEDQGQGVFDCAHRGGFEGAESLHESGTSDRADAAAHRDAIGSYTF</sequence>
<dbReference type="Proteomes" id="UP000050164">
    <property type="component" value="Unassembled WGS sequence"/>
</dbReference>
<name>A0A655ASK7_MYCTX</name>
<reference evidence="2 3" key="1">
    <citation type="submission" date="2015-03" db="EMBL/GenBank/DDBJ databases">
        <authorList>
            <consortium name="Pathogen Informatics"/>
        </authorList>
    </citation>
    <scope>NUCLEOTIDE SEQUENCE [LARGE SCALE GENOMIC DNA]</scope>
    <source>
        <strain evidence="2 3">Bir 185</strain>
    </source>
</reference>